<feature type="DNA-binding region" description="H-T-H motif" evidence="2">
    <location>
        <begin position="35"/>
        <end position="54"/>
    </location>
</feature>
<dbReference type="InterPro" id="IPR001647">
    <property type="entry name" value="HTH_TetR"/>
</dbReference>
<name>A0AAW4WC84_9FIRM</name>
<dbReference type="Gene3D" id="1.10.357.10">
    <property type="entry name" value="Tetracycline Repressor, domain 2"/>
    <property type="match status" value="1"/>
</dbReference>
<dbReference type="RefSeq" id="WP_227710100.1">
    <property type="nucleotide sequence ID" value="NZ_JAJEQW010000007.1"/>
</dbReference>
<evidence type="ECO:0000256" key="2">
    <source>
        <dbReference type="PROSITE-ProRule" id="PRU00335"/>
    </source>
</evidence>
<accession>A0AAW4WC84</accession>
<dbReference type="PROSITE" id="PS50977">
    <property type="entry name" value="HTH_TETR_2"/>
    <property type="match status" value="1"/>
</dbReference>
<evidence type="ECO:0000256" key="3">
    <source>
        <dbReference type="SAM" id="Coils"/>
    </source>
</evidence>
<organism evidence="5 6">
    <name type="scientific">Roseburia amylophila</name>
    <dbReference type="NCBI Taxonomy" id="2981794"/>
    <lineage>
        <taxon>Bacteria</taxon>
        <taxon>Bacillati</taxon>
        <taxon>Bacillota</taxon>
        <taxon>Clostridia</taxon>
        <taxon>Lachnospirales</taxon>
        <taxon>Lachnospiraceae</taxon>
        <taxon>Roseburia</taxon>
    </lineage>
</organism>
<dbReference type="PANTHER" id="PTHR43479">
    <property type="entry name" value="ACREF/ENVCD OPERON REPRESSOR-RELATED"/>
    <property type="match status" value="1"/>
</dbReference>
<proteinExistence type="predicted"/>
<protein>
    <submittedName>
        <fullName evidence="5">TetR/AcrR family transcriptional regulator</fullName>
    </submittedName>
</protein>
<sequence length="182" mass="21525">MKETDKRYEANRQVKLKIARALTKLMDTKAFSDISVTDIITTAGVARASYYRNFHSKEEVLIKITDDIMEEYRKRAEQLENDFFSYEAILLIFRYFKTYKKFILSVYKAGLAYIYLDLFDQELENHMGDMPYNDIHRYKVYFYSGALYNVFLKWLQNGMKEHPSAMASMVTEMLEQGAYPLA</sequence>
<evidence type="ECO:0000313" key="5">
    <source>
        <dbReference type="EMBL" id="MCC2242129.1"/>
    </source>
</evidence>
<dbReference type="InterPro" id="IPR039532">
    <property type="entry name" value="TetR_C_Firmicutes"/>
</dbReference>
<dbReference type="PANTHER" id="PTHR43479:SF11">
    <property type="entry name" value="ACREF_ENVCD OPERON REPRESSOR-RELATED"/>
    <property type="match status" value="1"/>
</dbReference>
<dbReference type="EMBL" id="JAJEQW010000007">
    <property type="protein sequence ID" value="MCC2242129.1"/>
    <property type="molecule type" value="Genomic_DNA"/>
</dbReference>
<keyword evidence="3" id="KW-0175">Coiled coil</keyword>
<feature type="coiled-coil region" evidence="3">
    <location>
        <begin position="62"/>
        <end position="89"/>
    </location>
</feature>
<gene>
    <name evidence="5" type="ORF">LKD47_07430</name>
</gene>
<reference evidence="5" key="1">
    <citation type="submission" date="2021-10" db="EMBL/GenBank/DDBJ databases">
        <title>Anaerobic single-cell dispensing facilitates the cultivation of human gut bacteria.</title>
        <authorList>
            <person name="Afrizal A."/>
        </authorList>
    </citation>
    <scope>NUCLEOTIDE SEQUENCE</scope>
    <source>
        <strain evidence="5">CLA-AA-H204</strain>
    </source>
</reference>
<dbReference type="InterPro" id="IPR009057">
    <property type="entry name" value="Homeodomain-like_sf"/>
</dbReference>
<dbReference type="GO" id="GO:0003677">
    <property type="term" value="F:DNA binding"/>
    <property type="evidence" value="ECO:0007669"/>
    <property type="project" value="UniProtKB-UniRule"/>
</dbReference>
<dbReference type="AlphaFoldDB" id="A0AAW4WC84"/>
<comment type="caution">
    <text evidence="5">The sequence shown here is derived from an EMBL/GenBank/DDBJ whole genome shotgun (WGS) entry which is preliminary data.</text>
</comment>
<dbReference type="InterPro" id="IPR050624">
    <property type="entry name" value="HTH-type_Tx_Regulator"/>
</dbReference>
<evidence type="ECO:0000256" key="1">
    <source>
        <dbReference type="ARBA" id="ARBA00023125"/>
    </source>
</evidence>
<feature type="domain" description="HTH tetR-type" evidence="4">
    <location>
        <begin position="12"/>
        <end position="72"/>
    </location>
</feature>
<dbReference type="Pfam" id="PF00440">
    <property type="entry name" value="TetR_N"/>
    <property type="match status" value="1"/>
</dbReference>
<dbReference type="SUPFAM" id="SSF46689">
    <property type="entry name" value="Homeodomain-like"/>
    <property type="match status" value="1"/>
</dbReference>
<evidence type="ECO:0000313" key="6">
    <source>
        <dbReference type="Proteomes" id="UP001198893"/>
    </source>
</evidence>
<evidence type="ECO:0000259" key="4">
    <source>
        <dbReference type="PROSITE" id="PS50977"/>
    </source>
</evidence>
<dbReference type="Pfam" id="PF14278">
    <property type="entry name" value="TetR_C_8"/>
    <property type="match status" value="1"/>
</dbReference>
<keyword evidence="1 2" id="KW-0238">DNA-binding</keyword>
<dbReference type="Proteomes" id="UP001198893">
    <property type="component" value="Unassembled WGS sequence"/>
</dbReference>